<accession>A0A9P7RWK6</accession>
<dbReference type="InterPro" id="IPR050464">
    <property type="entry name" value="Zeta_carotene_desat/Oxidored"/>
</dbReference>
<evidence type="ECO:0000256" key="1">
    <source>
        <dbReference type="SAM" id="Phobius"/>
    </source>
</evidence>
<keyword evidence="1" id="KW-0812">Transmembrane</keyword>
<keyword evidence="1" id="KW-1133">Transmembrane helix</keyword>
<dbReference type="KEGG" id="more:E1B28_009821"/>
<keyword evidence="1" id="KW-0472">Membrane</keyword>
<dbReference type="Proteomes" id="UP001049176">
    <property type="component" value="Chromosome 6"/>
</dbReference>
<comment type="caution">
    <text evidence="2">The sequence shown here is derived from an EMBL/GenBank/DDBJ whole genome shotgun (WGS) entry which is preliminary data.</text>
</comment>
<dbReference type="InterPro" id="IPR036188">
    <property type="entry name" value="FAD/NAD-bd_sf"/>
</dbReference>
<evidence type="ECO:0000313" key="3">
    <source>
        <dbReference type="Proteomes" id="UP001049176"/>
    </source>
</evidence>
<dbReference type="PANTHER" id="PTHR42923">
    <property type="entry name" value="PROTOPORPHYRINOGEN OXIDASE"/>
    <property type="match status" value="1"/>
</dbReference>
<organism evidence="2 3">
    <name type="scientific">Marasmius oreades</name>
    <name type="common">fairy-ring Marasmius</name>
    <dbReference type="NCBI Taxonomy" id="181124"/>
    <lineage>
        <taxon>Eukaryota</taxon>
        <taxon>Fungi</taxon>
        <taxon>Dikarya</taxon>
        <taxon>Basidiomycota</taxon>
        <taxon>Agaricomycotina</taxon>
        <taxon>Agaricomycetes</taxon>
        <taxon>Agaricomycetidae</taxon>
        <taxon>Agaricales</taxon>
        <taxon>Marasmiineae</taxon>
        <taxon>Marasmiaceae</taxon>
        <taxon>Marasmius</taxon>
    </lineage>
</organism>
<dbReference type="Gene3D" id="3.50.50.60">
    <property type="entry name" value="FAD/NAD(P)-binding domain"/>
    <property type="match status" value="1"/>
</dbReference>
<dbReference type="RefSeq" id="XP_043007200.1">
    <property type="nucleotide sequence ID" value="XM_043154743.1"/>
</dbReference>
<dbReference type="EMBL" id="CM032186">
    <property type="protein sequence ID" value="KAG7090730.1"/>
    <property type="molecule type" value="Genomic_DNA"/>
</dbReference>
<name>A0A9P7RWK6_9AGAR</name>
<dbReference type="PANTHER" id="PTHR42923:SF17">
    <property type="entry name" value="AMINE OXIDASE DOMAIN-CONTAINING PROTEIN"/>
    <property type="match status" value="1"/>
</dbReference>
<keyword evidence="3" id="KW-1185">Reference proteome</keyword>
<protein>
    <recommendedName>
        <fullName evidence="4">FAD/NAD(P)-binding domain-containing protein</fullName>
    </recommendedName>
</protein>
<dbReference type="GeneID" id="66078897"/>
<dbReference type="SUPFAM" id="SSF51905">
    <property type="entry name" value="FAD/NAD(P)-binding domain"/>
    <property type="match status" value="1"/>
</dbReference>
<sequence>MTRTVKVAVIGSGLAGLTAGYSLSTSGSLACHDLQFEIHVFEKSSTLGMDSSSISIPVPGNENEWRVDVPMRSFQGGYYPQLIALYKHLGVKFRKTDFSYSFSSISGVPKTKGRRITASMIYNGRSGLAGVSMTSAMRSQYENAPFILRPFTRLWTTVIFALEAFRLLLCYLWLLVLSIPIFRFSNTAHMAYSTWAKRSVPAGFIARGLGLDLAWENFTNEVLLALFSGLCTCSFDDVLRHPVEELLDYVWLTLGTHHYAAKDGVRDIVSRLSSPIQHIHLSSPISSLRPDPSNPSLAAIHSLTDEGEKIHSGFHHVIIATQGNNAVPILESYALSLSSDTPKRHVLLLQRLIECTRKVNYRTSVVINHTDGSPVPDDHRDRRDLNFISPDLDFAASSSSDVKDGKWTRCLPPTCTMTTHCLPRPSGFPHHLPPIYQTTNPIVEMREERILSESRLQRAVLSMDFKQALRGIHLEPGRRWWQCAGQANGQLGPLQGAGRLEDSSSPGIWLCGSYASSGIPLLEGCVTSARNVVKQGICASEKVELRIPW</sequence>
<dbReference type="AlphaFoldDB" id="A0A9P7RWK6"/>
<dbReference type="PROSITE" id="PS51257">
    <property type="entry name" value="PROKAR_LIPOPROTEIN"/>
    <property type="match status" value="1"/>
</dbReference>
<evidence type="ECO:0000313" key="2">
    <source>
        <dbReference type="EMBL" id="KAG7090730.1"/>
    </source>
</evidence>
<proteinExistence type="predicted"/>
<reference evidence="2" key="1">
    <citation type="journal article" date="2021" name="Genome Biol. Evol.">
        <title>The assembled and annotated genome of the fairy-ring fungus Marasmius oreades.</title>
        <authorList>
            <person name="Hiltunen M."/>
            <person name="Ament-Velasquez S.L."/>
            <person name="Johannesson H."/>
        </authorList>
    </citation>
    <scope>NUCLEOTIDE SEQUENCE</scope>
    <source>
        <strain evidence="2">03SP1</strain>
    </source>
</reference>
<evidence type="ECO:0008006" key="4">
    <source>
        <dbReference type="Google" id="ProtNLM"/>
    </source>
</evidence>
<dbReference type="GO" id="GO:0016491">
    <property type="term" value="F:oxidoreductase activity"/>
    <property type="evidence" value="ECO:0007669"/>
    <property type="project" value="TreeGrafter"/>
</dbReference>
<gene>
    <name evidence="2" type="ORF">E1B28_009821</name>
</gene>
<dbReference type="OrthoDB" id="1111734at2759"/>
<dbReference type="Pfam" id="PF13450">
    <property type="entry name" value="NAD_binding_8"/>
    <property type="match status" value="1"/>
</dbReference>
<feature type="transmembrane region" description="Helical" evidence="1">
    <location>
        <begin position="154"/>
        <end position="176"/>
    </location>
</feature>